<sequence>MDVLKTGAQQSSSEKGRDTAAAEKDAAEKAAAEEKAATERRWKVSPEARLLFGSTFETTVGVDGTRMQRDRAMRHILRSGVAQTTVEDILRVVAPSGGRLDEGQFVIAMLLASRLAEGIPMPTPLPEELAQALAGRDEPPPAYNPEHNWDSNSPPKEAQLHEFFPVEGSGISAIAPLRSNDRPLTERAQPSAAIHAKENRDVNSERPVYWEHTQLRVAHEALHEAQMQLITRQHEASDVSLRIAAVQAQRKAVQEEYAECVSRLRVVRGQCMEYSAQLETRRRELQAEQRELARAAADVKDSQTKAEAYLSEAQTLAHSLQVARDELRRLKHSHTSQLRAAHLSSRQLAPERSELAQVRAEIGVLKQQVEQADLMEMTAADASIMAASSAELKAALEEARLERQMLQDELQRERHERRQLEESAADVQTLTVMQDQLDRTHAEAEQIQAELQHLRMVAFAAVGTMEGASKASTKEAAFSPVASVIASEAPPFVADAASFDAEASAACTSTFDAEASSVNANNLSFGADNSMFGAGDSTFDTDFSAFDATASNGGADSSTFGAEALGFGAEASAFGTENSLFGEHTSAFDAGSAFGSTDAAGFGSTDASGFGTADAVTLGAEAPASGAELSAFGIGNEASTFDTDFSAFEVVEPAFGTETSDFPDEALAFPAAGFGTENSAFEADASAFGADAFGAGASEFDAGASGFGVDASGFGTDGSGFETSASAFGADTPAFGEEASAFGTTFDTFGDQASTFGVTADGFGNEGSLFETDGVSAFDADASSFGNEAFGETSQVATTHDGFGSTNDFGDGFSVEFADDGFGREGFEAPLTSAAALPQEAPPDNGFPMSATATSQDVLEMAEFLEMKVDEDPDLLWIARAALEGDDSLPDDHFKELYRKHREMKKLQQKVVFGSGPLGLELTQKGDQVVVTKVLPDTQAFFHHVQEGATIVAVNDIPMNGMSRDAVLQQIRIAPRPVQLTFMNSSKSAMQGSGGKARDVPTTRWPEQTKALGEMGFTDAATVSMVLDETGGDVDAALTRLFQMG</sequence>
<dbReference type="InterPro" id="IPR036034">
    <property type="entry name" value="PDZ_sf"/>
</dbReference>
<dbReference type="Gene3D" id="2.30.42.10">
    <property type="match status" value="1"/>
</dbReference>
<evidence type="ECO:0000256" key="2">
    <source>
        <dbReference type="SAM" id="MobiDB-lite"/>
    </source>
</evidence>
<feature type="domain" description="PDZ" evidence="3">
    <location>
        <begin position="915"/>
        <end position="986"/>
    </location>
</feature>
<dbReference type="Gene3D" id="1.10.8.10">
    <property type="entry name" value="DNA helicase RuvA subunit, C-terminal domain"/>
    <property type="match status" value="1"/>
</dbReference>
<accession>A0AB34IEL0</accession>
<evidence type="ECO:0000313" key="5">
    <source>
        <dbReference type="Proteomes" id="UP001515480"/>
    </source>
</evidence>
<feature type="coiled-coil region" evidence="1">
    <location>
        <begin position="271"/>
        <end position="305"/>
    </location>
</feature>
<protein>
    <recommendedName>
        <fullName evidence="3">PDZ domain-containing protein</fullName>
    </recommendedName>
</protein>
<evidence type="ECO:0000259" key="3">
    <source>
        <dbReference type="PROSITE" id="PS50106"/>
    </source>
</evidence>
<feature type="compositionally biased region" description="Basic and acidic residues" evidence="2">
    <location>
        <begin position="14"/>
        <end position="40"/>
    </location>
</feature>
<dbReference type="InterPro" id="IPR009060">
    <property type="entry name" value="UBA-like_sf"/>
</dbReference>
<gene>
    <name evidence="4" type="ORF">AB1Y20_013790</name>
</gene>
<dbReference type="PROSITE" id="PS50106">
    <property type="entry name" value="PDZ"/>
    <property type="match status" value="1"/>
</dbReference>
<dbReference type="GO" id="GO:0005737">
    <property type="term" value="C:cytoplasm"/>
    <property type="evidence" value="ECO:0007669"/>
    <property type="project" value="TreeGrafter"/>
</dbReference>
<dbReference type="EMBL" id="JBGBPQ010000027">
    <property type="protein sequence ID" value="KAL1498465.1"/>
    <property type="molecule type" value="Genomic_DNA"/>
</dbReference>
<reference evidence="4 5" key="1">
    <citation type="journal article" date="2024" name="Science">
        <title>Giant polyketide synthase enzymes in the biosynthesis of giant marine polyether toxins.</title>
        <authorList>
            <person name="Fallon T.R."/>
            <person name="Shende V.V."/>
            <person name="Wierzbicki I.H."/>
            <person name="Pendleton A.L."/>
            <person name="Watervoot N.F."/>
            <person name="Auber R.P."/>
            <person name="Gonzalez D.J."/>
            <person name="Wisecaver J.H."/>
            <person name="Moore B.S."/>
        </authorList>
    </citation>
    <scope>NUCLEOTIDE SEQUENCE [LARGE SCALE GENOMIC DNA]</scope>
    <source>
        <strain evidence="4 5">12B1</strain>
    </source>
</reference>
<dbReference type="AlphaFoldDB" id="A0AB34IEL0"/>
<feature type="region of interest" description="Disordered" evidence="2">
    <location>
        <begin position="1"/>
        <end position="40"/>
    </location>
</feature>
<dbReference type="GO" id="GO:0005886">
    <property type="term" value="C:plasma membrane"/>
    <property type="evidence" value="ECO:0007669"/>
    <property type="project" value="TreeGrafter"/>
</dbReference>
<dbReference type="Proteomes" id="UP001515480">
    <property type="component" value="Unassembled WGS sequence"/>
</dbReference>
<comment type="caution">
    <text evidence="4">The sequence shown here is derived from an EMBL/GenBank/DDBJ whole genome shotgun (WGS) entry which is preliminary data.</text>
</comment>
<keyword evidence="5" id="KW-1185">Reference proteome</keyword>
<evidence type="ECO:0000256" key="1">
    <source>
        <dbReference type="SAM" id="Coils"/>
    </source>
</evidence>
<dbReference type="InterPro" id="IPR011992">
    <property type="entry name" value="EF-hand-dom_pair"/>
</dbReference>
<dbReference type="SMART" id="SM00228">
    <property type="entry name" value="PDZ"/>
    <property type="match status" value="1"/>
</dbReference>
<dbReference type="Pfam" id="PF00595">
    <property type="entry name" value="PDZ"/>
    <property type="match status" value="1"/>
</dbReference>
<dbReference type="Gene3D" id="1.10.238.10">
    <property type="entry name" value="EF-hand"/>
    <property type="match status" value="1"/>
</dbReference>
<dbReference type="SUPFAM" id="SSF47473">
    <property type="entry name" value="EF-hand"/>
    <property type="match status" value="1"/>
</dbReference>
<dbReference type="PANTHER" id="PTHR11216">
    <property type="entry name" value="EH DOMAIN"/>
    <property type="match status" value="1"/>
</dbReference>
<dbReference type="GO" id="GO:0006897">
    <property type="term" value="P:endocytosis"/>
    <property type="evidence" value="ECO:0007669"/>
    <property type="project" value="TreeGrafter"/>
</dbReference>
<dbReference type="InterPro" id="IPR001478">
    <property type="entry name" value="PDZ"/>
</dbReference>
<dbReference type="SUPFAM" id="SSF50156">
    <property type="entry name" value="PDZ domain-like"/>
    <property type="match status" value="1"/>
</dbReference>
<evidence type="ECO:0000313" key="4">
    <source>
        <dbReference type="EMBL" id="KAL1498465.1"/>
    </source>
</evidence>
<organism evidence="4 5">
    <name type="scientific">Prymnesium parvum</name>
    <name type="common">Toxic golden alga</name>
    <dbReference type="NCBI Taxonomy" id="97485"/>
    <lineage>
        <taxon>Eukaryota</taxon>
        <taxon>Haptista</taxon>
        <taxon>Haptophyta</taxon>
        <taxon>Prymnesiophyceae</taxon>
        <taxon>Prymnesiales</taxon>
        <taxon>Prymnesiaceae</taxon>
        <taxon>Prymnesium</taxon>
    </lineage>
</organism>
<name>A0AB34IEL0_PRYPA</name>
<dbReference type="SUPFAM" id="SSF46934">
    <property type="entry name" value="UBA-like"/>
    <property type="match status" value="1"/>
</dbReference>
<feature type="coiled-coil region" evidence="1">
    <location>
        <begin position="355"/>
        <end position="457"/>
    </location>
</feature>
<keyword evidence="1" id="KW-0175">Coiled coil</keyword>
<proteinExistence type="predicted"/>
<dbReference type="GO" id="GO:0016197">
    <property type="term" value="P:endosomal transport"/>
    <property type="evidence" value="ECO:0007669"/>
    <property type="project" value="TreeGrafter"/>
</dbReference>